<proteinExistence type="predicted"/>
<organism evidence="2 3">
    <name type="scientific">Beauveria asiatica</name>
    <dbReference type="NCBI Taxonomy" id="1069075"/>
    <lineage>
        <taxon>Eukaryota</taxon>
        <taxon>Fungi</taxon>
        <taxon>Dikarya</taxon>
        <taxon>Ascomycota</taxon>
        <taxon>Pezizomycotina</taxon>
        <taxon>Sordariomycetes</taxon>
        <taxon>Hypocreomycetidae</taxon>
        <taxon>Hypocreales</taxon>
        <taxon>Cordycipitaceae</taxon>
        <taxon>Beauveria</taxon>
    </lineage>
</organism>
<sequence>MLVRIDIMRSRDTLGKFRFGRHVSKVQNKGKDSCNLGSEQRFHSHHPSVTPDQQDNSLRTLTPTEPARDQRLAQPDLCDSVGSAPRLDHEPVGKSLGGHTTWLLR</sequence>
<feature type="region of interest" description="Disordered" evidence="1">
    <location>
        <begin position="28"/>
        <end position="105"/>
    </location>
</feature>
<dbReference type="AlphaFoldDB" id="A0AAW0RM23"/>
<evidence type="ECO:0000313" key="2">
    <source>
        <dbReference type="EMBL" id="KAK8143008.1"/>
    </source>
</evidence>
<reference evidence="2 3" key="1">
    <citation type="submission" date="2020-02" db="EMBL/GenBank/DDBJ databases">
        <title>Comparative genomics of the hypocrealean fungal genus Beauvera.</title>
        <authorList>
            <person name="Showalter D.N."/>
            <person name="Bushley K.E."/>
            <person name="Rehner S.A."/>
        </authorList>
    </citation>
    <scope>NUCLEOTIDE SEQUENCE [LARGE SCALE GENOMIC DNA]</scope>
    <source>
        <strain evidence="2 3">ARSEF4384</strain>
    </source>
</reference>
<comment type="caution">
    <text evidence="2">The sequence shown here is derived from an EMBL/GenBank/DDBJ whole genome shotgun (WGS) entry which is preliminary data.</text>
</comment>
<name>A0AAW0RM23_9HYPO</name>
<evidence type="ECO:0000313" key="3">
    <source>
        <dbReference type="Proteomes" id="UP001397290"/>
    </source>
</evidence>
<gene>
    <name evidence="2" type="ORF">G3M48_007840</name>
</gene>
<evidence type="ECO:0000256" key="1">
    <source>
        <dbReference type="SAM" id="MobiDB-lite"/>
    </source>
</evidence>
<dbReference type="Proteomes" id="UP001397290">
    <property type="component" value="Unassembled WGS sequence"/>
</dbReference>
<keyword evidence="3" id="KW-1185">Reference proteome</keyword>
<dbReference type="EMBL" id="JAAHCF010000569">
    <property type="protein sequence ID" value="KAK8143008.1"/>
    <property type="molecule type" value="Genomic_DNA"/>
</dbReference>
<feature type="compositionally biased region" description="Polar residues" evidence="1">
    <location>
        <begin position="50"/>
        <end position="63"/>
    </location>
</feature>
<accession>A0AAW0RM23</accession>
<protein>
    <submittedName>
        <fullName evidence="2">Uncharacterized protein</fullName>
    </submittedName>
</protein>